<sequence>MISLTTAVFSRAETDELDEICRSQPAYWRLSGDADPETMTRDSVEAMLRADAAADGCETLVARDGTGRVVGFVQLLLRHPVSGRPWIGLLMVDGRLGRRGYGRDIVAAVEERFRSGGAAAVELGVLVANEAARSFWERLGYRAIDVRPDRDKGRPTAVLEKPL</sequence>
<dbReference type="Gene3D" id="3.40.630.30">
    <property type="match status" value="1"/>
</dbReference>
<reference evidence="5" key="1">
    <citation type="journal article" date="2019" name="Int. J. Syst. Evol. Microbiol.">
        <title>The Global Catalogue of Microorganisms (GCM) 10K type strain sequencing project: providing services to taxonomists for standard genome sequencing and annotation.</title>
        <authorList>
            <consortium name="The Broad Institute Genomics Platform"/>
            <consortium name="The Broad Institute Genome Sequencing Center for Infectious Disease"/>
            <person name="Wu L."/>
            <person name="Ma J."/>
        </authorList>
    </citation>
    <scope>NUCLEOTIDE SEQUENCE [LARGE SCALE GENOMIC DNA]</scope>
    <source>
        <strain evidence="5">XZYJT-10</strain>
    </source>
</reference>
<comment type="caution">
    <text evidence="4">The sequence shown here is derived from an EMBL/GenBank/DDBJ whole genome shotgun (WGS) entry which is preliminary data.</text>
</comment>
<dbReference type="RefSeq" id="WP_378963939.1">
    <property type="nucleotide sequence ID" value="NZ_JBHTBJ010000001.1"/>
</dbReference>
<dbReference type="SUPFAM" id="SSF55729">
    <property type="entry name" value="Acyl-CoA N-acyltransferases (Nat)"/>
    <property type="match status" value="1"/>
</dbReference>
<evidence type="ECO:0000313" key="4">
    <source>
        <dbReference type="EMBL" id="MFC7272558.1"/>
    </source>
</evidence>
<organism evidence="4 5">
    <name type="scientific">Paractinoplanes rhizophilus</name>
    <dbReference type="NCBI Taxonomy" id="1416877"/>
    <lineage>
        <taxon>Bacteria</taxon>
        <taxon>Bacillati</taxon>
        <taxon>Actinomycetota</taxon>
        <taxon>Actinomycetes</taxon>
        <taxon>Micromonosporales</taxon>
        <taxon>Micromonosporaceae</taxon>
        <taxon>Paractinoplanes</taxon>
    </lineage>
</organism>
<feature type="domain" description="N-acetyltransferase" evidence="3">
    <location>
        <begin position="7"/>
        <end position="163"/>
    </location>
</feature>
<accession>A0ABW2HH87</accession>
<dbReference type="PROSITE" id="PS51186">
    <property type="entry name" value="GNAT"/>
    <property type="match status" value="1"/>
</dbReference>
<keyword evidence="1" id="KW-0808">Transferase</keyword>
<dbReference type="EMBL" id="JBHTBJ010000001">
    <property type="protein sequence ID" value="MFC7272558.1"/>
    <property type="molecule type" value="Genomic_DNA"/>
</dbReference>
<dbReference type="PANTHER" id="PTHR43877">
    <property type="entry name" value="AMINOALKYLPHOSPHONATE N-ACETYLTRANSFERASE-RELATED-RELATED"/>
    <property type="match status" value="1"/>
</dbReference>
<keyword evidence="5" id="KW-1185">Reference proteome</keyword>
<protein>
    <submittedName>
        <fullName evidence="4">GNAT family N-acetyltransferase</fullName>
    </submittedName>
</protein>
<evidence type="ECO:0000256" key="2">
    <source>
        <dbReference type="ARBA" id="ARBA00023315"/>
    </source>
</evidence>
<evidence type="ECO:0000313" key="5">
    <source>
        <dbReference type="Proteomes" id="UP001596548"/>
    </source>
</evidence>
<dbReference type="Pfam" id="PF00583">
    <property type="entry name" value="Acetyltransf_1"/>
    <property type="match status" value="1"/>
</dbReference>
<evidence type="ECO:0000256" key="1">
    <source>
        <dbReference type="ARBA" id="ARBA00022679"/>
    </source>
</evidence>
<name>A0ABW2HH87_9ACTN</name>
<dbReference type="InterPro" id="IPR016181">
    <property type="entry name" value="Acyl_CoA_acyltransferase"/>
</dbReference>
<dbReference type="InterPro" id="IPR050832">
    <property type="entry name" value="Bact_Acetyltransf"/>
</dbReference>
<proteinExistence type="predicted"/>
<dbReference type="PANTHER" id="PTHR43877:SF1">
    <property type="entry name" value="ACETYLTRANSFERASE"/>
    <property type="match status" value="1"/>
</dbReference>
<keyword evidence="2" id="KW-0012">Acyltransferase</keyword>
<evidence type="ECO:0000259" key="3">
    <source>
        <dbReference type="PROSITE" id="PS51186"/>
    </source>
</evidence>
<gene>
    <name evidence="4" type="ORF">ACFQS1_01075</name>
</gene>
<dbReference type="Proteomes" id="UP001596548">
    <property type="component" value="Unassembled WGS sequence"/>
</dbReference>
<dbReference type="InterPro" id="IPR000182">
    <property type="entry name" value="GNAT_dom"/>
</dbReference>